<dbReference type="STRING" id="309798.COPRO5265_0390"/>
<dbReference type="GO" id="GO:0006285">
    <property type="term" value="P:base-excision repair, AP site formation"/>
    <property type="evidence" value="ECO:0007669"/>
    <property type="project" value="TreeGrafter"/>
</dbReference>
<dbReference type="InterPro" id="IPR023170">
    <property type="entry name" value="HhH_base_excis_C"/>
</dbReference>
<gene>
    <name evidence="12" type="primary">nth1</name>
    <name evidence="10" type="synonym">nth</name>
    <name evidence="12" type="ordered locus">COPRO5265_0390</name>
</gene>
<keyword evidence="6 10" id="KW-0408">Iron</keyword>
<evidence type="ECO:0000256" key="7">
    <source>
        <dbReference type="ARBA" id="ARBA00023014"/>
    </source>
</evidence>
<dbReference type="InterPro" id="IPR000445">
    <property type="entry name" value="HhH_motif"/>
</dbReference>
<keyword evidence="5 10" id="KW-0378">Hydrolase</keyword>
<dbReference type="HAMAP" id="MF_00942">
    <property type="entry name" value="Nth"/>
    <property type="match status" value="1"/>
</dbReference>
<dbReference type="InterPro" id="IPR003265">
    <property type="entry name" value="HhH-GPD_domain"/>
</dbReference>
<organism evidence="12 13">
    <name type="scientific">Coprothermobacter proteolyticus (strain ATCC 35245 / DSM 5265 / OCM 4 / BT)</name>
    <dbReference type="NCBI Taxonomy" id="309798"/>
    <lineage>
        <taxon>Bacteria</taxon>
        <taxon>Pseudomonadati</taxon>
        <taxon>Coprothermobacterota</taxon>
        <taxon>Coprothermobacteria</taxon>
        <taxon>Coprothermobacterales</taxon>
        <taxon>Coprothermobacteraceae</taxon>
        <taxon>Coprothermobacter</taxon>
    </lineage>
</organism>
<comment type="function">
    <text evidence="10">DNA repair enzyme that has both DNA N-glycosylase activity and AP-lyase activity. The DNA N-glycosylase activity releases various damaged pyrimidines from DNA by cleaving the N-glycosidic bond, leaving an AP (apurinic/apyrimidinic) site. The AP-lyase activity cleaves the phosphodiester bond 3' to the AP site by a beta-elimination, leaving a 3'-terminal unsaturated sugar and a product with a terminal 5'-phosphate.</text>
</comment>
<dbReference type="PROSITE" id="PS00764">
    <property type="entry name" value="ENDONUCLEASE_III_1"/>
    <property type="match status" value="1"/>
</dbReference>
<dbReference type="SMART" id="SM00478">
    <property type="entry name" value="ENDO3c"/>
    <property type="match status" value="1"/>
</dbReference>
<dbReference type="InterPro" id="IPR011257">
    <property type="entry name" value="DNA_glycosylase"/>
</dbReference>
<dbReference type="CDD" id="cd00056">
    <property type="entry name" value="ENDO3c"/>
    <property type="match status" value="1"/>
</dbReference>
<evidence type="ECO:0000313" key="13">
    <source>
        <dbReference type="Proteomes" id="UP000001732"/>
    </source>
</evidence>
<dbReference type="InterPro" id="IPR004036">
    <property type="entry name" value="Endonuclease-III-like_CS2"/>
</dbReference>
<dbReference type="InterPro" id="IPR005759">
    <property type="entry name" value="Nth"/>
</dbReference>
<dbReference type="Pfam" id="PF00730">
    <property type="entry name" value="HhH-GPD"/>
    <property type="match status" value="1"/>
</dbReference>
<keyword evidence="12" id="KW-0255">Endonuclease</keyword>
<dbReference type="FunFam" id="1.10.340.30:FF:000001">
    <property type="entry name" value="Endonuclease III"/>
    <property type="match status" value="1"/>
</dbReference>
<dbReference type="PANTHER" id="PTHR10359">
    <property type="entry name" value="A/G-SPECIFIC ADENINE GLYCOSYLASE/ENDONUCLEASE III"/>
    <property type="match status" value="1"/>
</dbReference>
<accession>B5Y7K9</accession>
<keyword evidence="10 12" id="KW-0456">Lyase</keyword>
<evidence type="ECO:0000256" key="4">
    <source>
        <dbReference type="ARBA" id="ARBA00022763"/>
    </source>
</evidence>
<proteinExistence type="inferred from homology"/>
<keyword evidence="2 10" id="KW-0004">4Fe-4S</keyword>
<keyword evidence="9 10" id="KW-0326">Glycosidase</keyword>
<evidence type="ECO:0000256" key="6">
    <source>
        <dbReference type="ARBA" id="ARBA00023004"/>
    </source>
</evidence>
<reference evidence="12 13" key="2">
    <citation type="journal article" date="2014" name="Genome Announc.">
        <title>Complete Genome Sequence of Coprothermobacter proteolyticus DSM 5265.</title>
        <authorList>
            <person name="Alexiev A."/>
            <person name="Coil D.A."/>
            <person name="Badger J.H."/>
            <person name="Enticknap J."/>
            <person name="Ward N."/>
            <person name="Robb F.T."/>
            <person name="Eisen J.A."/>
        </authorList>
    </citation>
    <scope>NUCLEOTIDE SEQUENCE [LARGE SCALE GENOMIC DNA]</scope>
    <source>
        <strain evidence="13">ATCC 35245 / DSM 5265 / OCM 4 / BT</strain>
    </source>
</reference>
<keyword evidence="4 10" id="KW-0227">DNA damage</keyword>
<evidence type="ECO:0000256" key="1">
    <source>
        <dbReference type="ARBA" id="ARBA00008343"/>
    </source>
</evidence>
<dbReference type="Proteomes" id="UP000001732">
    <property type="component" value="Chromosome"/>
</dbReference>
<evidence type="ECO:0000256" key="3">
    <source>
        <dbReference type="ARBA" id="ARBA00022723"/>
    </source>
</evidence>
<evidence type="ECO:0000256" key="9">
    <source>
        <dbReference type="ARBA" id="ARBA00023295"/>
    </source>
</evidence>
<evidence type="ECO:0000256" key="2">
    <source>
        <dbReference type="ARBA" id="ARBA00022485"/>
    </source>
</evidence>
<comment type="cofactor">
    <cofactor evidence="10">
        <name>[4Fe-4S] cluster</name>
        <dbReference type="ChEBI" id="CHEBI:49883"/>
    </cofactor>
    <text evidence="10">Binds 1 [4Fe-4S] cluster.</text>
</comment>
<name>B5Y7K9_COPPD</name>
<keyword evidence="13" id="KW-1185">Reference proteome</keyword>
<feature type="binding site" evidence="10">
    <location>
        <position position="185"/>
    </location>
    <ligand>
        <name>[4Fe-4S] cluster</name>
        <dbReference type="ChEBI" id="CHEBI:49883"/>
    </ligand>
</feature>
<dbReference type="Pfam" id="PF00633">
    <property type="entry name" value="HHH"/>
    <property type="match status" value="1"/>
</dbReference>
<feature type="binding site" evidence="10">
    <location>
        <position position="188"/>
    </location>
    <ligand>
        <name>[4Fe-4S] cluster</name>
        <dbReference type="ChEBI" id="CHEBI:49883"/>
    </ligand>
</feature>
<keyword evidence="3 10" id="KW-0479">Metal-binding</keyword>
<dbReference type="GO" id="GO:0140078">
    <property type="term" value="F:class I DNA-(apurinic or apyrimidinic site) endonuclease activity"/>
    <property type="evidence" value="ECO:0007669"/>
    <property type="project" value="UniProtKB-EC"/>
</dbReference>
<dbReference type="PIRSF" id="PIRSF001435">
    <property type="entry name" value="Nth"/>
    <property type="match status" value="1"/>
</dbReference>
<dbReference type="Gene3D" id="1.10.1670.10">
    <property type="entry name" value="Helix-hairpin-Helix base-excision DNA repair enzymes (C-terminal)"/>
    <property type="match status" value="1"/>
</dbReference>
<keyword evidence="8 10" id="KW-0234">DNA repair</keyword>
<dbReference type="GO" id="GO:0046872">
    <property type="term" value="F:metal ion binding"/>
    <property type="evidence" value="ECO:0007669"/>
    <property type="project" value="UniProtKB-KW"/>
</dbReference>
<dbReference type="SUPFAM" id="SSF48150">
    <property type="entry name" value="DNA-glycosylase"/>
    <property type="match status" value="1"/>
</dbReference>
<evidence type="ECO:0000256" key="8">
    <source>
        <dbReference type="ARBA" id="ARBA00023204"/>
    </source>
</evidence>
<dbReference type="SMART" id="SM00525">
    <property type="entry name" value="FES"/>
    <property type="match status" value="1"/>
</dbReference>
<keyword evidence="12" id="KW-0540">Nuclease</keyword>
<dbReference type="EMBL" id="CP001145">
    <property type="protein sequence ID" value="ACI17226.1"/>
    <property type="molecule type" value="Genomic_DNA"/>
</dbReference>
<evidence type="ECO:0000256" key="10">
    <source>
        <dbReference type="HAMAP-Rule" id="MF_00942"/>
    </source>
</evidence>
<feature type="binding site" evidence="10">
    <location>
        <position position="194"/>
    </location>
    <ligand>
        <name>[4Fe-4S] cluster</name>
        <dbReference type="ChEBI" id="CHEBI:49883"/>
    </ligand>
</feature>
<comment type="similarity">
    <text evidence="1 10">Belongs to the Nth/MutY family.</text>
</comment>
<dbReference type="GO" id="GO:0051539">
    <property type="term" value="F:4 iron, 4 sulfur cluster binding"/>
    <property type="evidence" value="ECO:0007669"/>
    <property type="project" value="UniProtKB-UniRule"/>
</dbReference>
<dbReference type="eggNOG" id="COG0177">
    <property type="taxonomic scope" value="Bacteria"/>
</dbReference>
<dbReference type="PROSITE" id="PS01155">
    <property type="entry name" value="ENDONUCLEASE_III_2"/>
    <property type="match status" value="1"/>
</dbReference>
<dbReference type="InterPro" id="IPR003651">
    <property type="entry name" value="Endonuclease3_FeS-loop_motif"/>
</dbReference>
<keyword evidence="10" id="KW-0238">DNA-binding</keyword>
<protein>
    <recommendedName>
        <fullName evidence="10">Endonuclease III</fullName>
        <ecNumber evidence="10">4.2.99.18</ecNumber>
    </recommendedName>
    <alternativeName>
        <fullName evidence="10">DNA-(apurinic or apyrimidinic site) lyase</fullName>
    </alternativeName>
</protein>
<evidence type="ECO:0000259" key="11">
    <source>
        <dbReference type="SMART" id="SM00478"/>
    </source>
</evidence>
<dbReference type="AlphaFoldDB" id="B5Y7K9"/>
<keyword evidence="7 10" id="KW-0411">Iron-sulfur</keyword>
<evidence type="ECO:0000256" key="5">
    <source>
        <dbReference type="ARBA" id="ARBA00022801"/>
    </source>
</evidence>
<dbReference type="KEGG" id="cpo:COPRO5265_0390"/>
<dbReference type="GO" id="GO:0019104">
    <property type="term" value="F:DNA N-glycosylase activity"/>
    <property type="evidence" value="ECO:0007669"/>
    <property type="project" value="UniProtKB-UniRule"/>
</dbReference>
<comment type="catalytic activity">
    <reaction evidence="10">
        <text>2'-deoxyribonucleotide-(2'-deoxyribose 5'-phosphate)-2'-deoxyribonucleotide-DNA = a 3'-end 2'-deoxyribonucleotide-(2,3-dehydro-2,3-deoxyribose 5'-phosphate)-DNA + a 5'-end 5'-phospho-2'-deoxyribonucleoside-DNA + H(+)</text>
        <dbReference type="Rhea" id="RHEA:66592"/>
        <dbReference type="Rhea" id="RHEA-COMP:13180"/>
        <dbReference type="Rhea" id="RHEA-COMP:16897"/>
        <dbReference type="Rhea" id="RHEA-COMP:17067"/>
        <dbReference type="ChEBI" id="CHEBI:15378"/>
        <dbReference type="ChEBI" id="CHEBI:136412"/>
        <dbReference type="ChEBI" id="CHEBI:157695"/>
        <dbReference type="ChEBI" id="CHEBI:167181"/>
        <dbReference type="EC" id="4.2.99.18"/>
    </reaction>
</comment>
<dbReference type="PANTHER" id="PTHR10359:SF18">
    <property type="entry name" value="ENDONUCLEASE III"/>
    <property type="match status" value="1"/>
</dbReference>
<dbReference type="EC" id="4.2.99.18" evidence="10"/>
<dbReference type="InterPro" id="IPR004035">
    <property type="entry name" value="Endouclease-III_FeS-bd_BS"/>
</dbReference>
<feature type="domain" description="HhH-GPD" evidence="11">
    <location>
        <begin position="30"/>
        <end position="176"/>
    </location>
</feature>
<feature type="binding site" evidence="10">
    <location>
        <position position="178"/>
    </location>
    <ligand>
        <name>[4Fe-4S] cluster</name>
        <dbReference type="ChEBI" id="CHEBI:49883"/>
    </ligand>
</feature>
<evidence type="ECO:0000313" key="12">
    <source>
        <dbReference type="EMBL" id="ACI17226.1"/>
    </source>
</evidence>
<dbReference type="GO" id="GO:0003677">
    <property type="term" value="F:DNA binding"/>
    <property type="evidence" value="ECO:0007669"/>
    <property type="project" value="UniProtKB-UniRule"/>
</dbReference>
<dbReference type="Gene3D" id="1.10.340.30">
    <property type="entry name" value="Hypothetical protein, domain 2"/>
    <property type="match status" value="1"/>
</dbReference>
<reference evidence="13" key="1">
    <citation type="submission" date="2008-08" db="EMBL/GenBank/DDBJ databases">
        <title>The complete genome sequence of Coprothermobacter proteolyticus strain ATCC 5245 / DSM 5265 / BT.</title>
        <authorList>
            <person name="Dodson R.J."/>
            <person name="Durkin A.S."/>
            <person name="Wu M."/>
            <person name="Eisen J."/>
            <person name="Sutton G."/>
        </authorList>
    </citation>
    <scope>NUCLEOTIDE SEQUENCE [LARGE SCALE GENOMIC DNA]</scope>
    <source>
        <strain evidence="13">ATCC 35245 / DSM 5265 / OCM 4 / BT</strain>
    </source>
</reference>
<sequence>MEILSETHKNDLHFDLEFDSPYELLIAALLAAQASDESVNEITKGFFPKFPSAQAVAEADVETLEKAIYPVNFYKTKAKRLKECCQALVEKFHGEVPNNVEDLTELPGVGKKTASMVVLGAFGQPAVVVDRHVLRVLNRLGFSFKDADVAEEEIRKMLAPEYWGKLSYSFMRHGKTICLARKPLCDKCPLKDCCPSSNAGSNGNQKDSF</sequence>